<reference evidence="4" key="1">
    <citation type="journal article" date="2019" name="Int. J. Syst. Evol. Microbiol.">
        <title>The Global Catalogue of Microorganisms (GCM) 10K type strain sequencing project: providing services to taxonomists for standard genome sequencing and annotation.</title>
        <authorList>
            <consortium name="The Broad Institute Genomics Platform"/>
            <consortium name="The Broad Institute Genome Sequencing Center for Infectious Disease"/>
            <person name="Wu L."/>
            <person name="Ma J."/>
        </authorList>
    </citation>
    <scope>NUCLEOTIDE SEQUENCE [LARGE SCALE GENOMIC DNA]</scope>
    <source>
        <strain evidence="4">JCM 17561</strain>
    </source>
</reference>
<organism evidence="3 4">
    <name type="scientific">Comamonas faecalis</name>
    <dbReference type="NCBI Taxonomy" id="1387849"/>
    <lineage>
        <taxon>Bacteria</taxon>
        <taxon>Pseudomonadati</taxon>
        <taxon>Pseudomonadota</taxon>
        <taxon>Betaproteobacteria</taxon>
        <taxon>Burkholderiales</taxon>
        <taxon>Comamonadaceae</taxon>
        <taxon>Comamonas</taxon>
    </lineage>
</organism>
<dbReference type="Pfam" id="PF05751">
    <property type="entry name" value="FixH"/>
    <property type="match status" value="1"/>
</dbReference>
<dbReference type="RefSeq" id="WP_103043610.1">
    <property type="nucleotide sequence ID" value="NZ_BAABBP010000001.1"/>
</dbReference>
<evidence type="ECO:0000313" key="4">
    <source>
        <dbReference type="Proteomes" id="UP001501627"/>
    </source>
</evidence>
<evidence type="ECO:0000256" key="1">
    <source>
        <dbReference type="SAM" id="MobiDB-lite"/>
    </source>
</evidence>
<protein>
    <recommendedName>
        <fullName evidence="5">Nitrogen fixation protein FixH</fullName>
    </recommendedName>
</protein>
<comment type="caution">
    <text evidence="3">The sequence shown here is derived from an EMBL/GenBank/DDBJ whole genome shotgun (WGS) entry which is preliminary data.</text>
</comment>
<accession>A0ABP7QEC7</accession>
<dbReference type="EMBL" id="BAABBP010000001">
    <property type="protein sequence ID" value="GAA3980698.1"/>
    <property type="molecule type" value="Genomic_DNA"/>
</dbReference>
<keyword evidence="2" id="KW-0472">Membrane</keyword>
<gene>
    <name evidence="3" type="ORF">GCM10022279_00420</name>
</gene>
<proteinExistence type="predicted"/>
<keyword evidence="4" id="KW-1185">Reference proteome</keyword>
<keyword evidence="2" id="KW-0812">Transmembrane</keyword>
<keyword evidence="2" id="KW-1133">Transmembrane helix</keyword>
<feature type="transmembrane region" description="Helical" evidence="2">
    <location>
        <begin position="27"/>
        <end position="49"/>
    </location>
</feature>
<name>A0ABP7QEC7_9BURK</name>
<feature type="region of interest" description="Disordered" evidence="1">
    <location>
        <begin position="74"/>
        <end position="100"/>
    </location>
</feature>
<evidence type="ECO:0000256" key="2">
    <source>
        <dbReference type="SAM" id="Phobius"/>
    </source>
</evidence>
<dbReference type="Proteomes" id="UP001501627">
    <property type="component" value="Unassembled WGS sequence"/>
</dbReference>
<evidence type="ECO:0000313" key="3">
    <source>
        <dbReference type="EMBL" id="GAA3980698.1"/>
    </source>
</evidence>
<evidence type="ECO:0008006" key="5">
    <source>
        <dbReference type="Google" id="ProtNLM"/>
    </source>
</evidence>
<dbReference type="InterPro" id="IPR008620">
    <property type="entry name" value="FixH"/>
</dbReference>
<sequence length="100" mass="10903">MIANPSTAPGPMPGDAPARPWWKFGMVWMLIAGPAVVVVAGFVTLWLAVSRPDPVLSEDYYQRGLEINQTLRAQQEAEAAAMTPALKGRNHAATPREHRP</sequence>